<evidence type="ECO:0000313" key="2">
    <source>
        <dbReference type="EMBL" id="CAG9808477.1"/>
    </source>
</evidence>
<reference evidence="2" key="1">
    <citation type="submission" date="2022-01" db="EMBL/GenBank/DDBJ databases">
        <authorList>
            <person name="King R."/>
        </authorList>
    </citation>
    <scope>NUCLEOTIDE SEQUENCE</scope>
</reference>
<dbReference type="Proteomes" id="UP001153620">
    <property type="component" value="Chromosome 3"/>
</dbReference>
<sequence length="104" mass="11434">MFKILMVTFGMIAAVSLQCVEWNGSSGIGHLSFCGSNGCFSRTSTLRRCENLPSGSWTTGNSLNNQYECQVFSGSGCSGSRHIARRDLRSFGFQARSFSCPWRC</sequence>
<feature type="chain" id="PRO_5040310061" description="Secreted protein" evidence="1">
    <location>
        <begin position="18"/>
        <end position="104"/>
    </location>
</feature>
<evidence type="ECO:0008006" key="4">
    <source>
        <dbReference type="Google" id="ProtNLM"/>
    </source>
</evidence>
<feature type="signal peptide" evidence="1">
    <location>
        <begin position="1"/>
        <end position="17"/>
    </location>
</feature>
<gene>
    <name evidence="2" type="ORF">CHIRRI_LOCUS11316</name>
</gene>
<evidence type="ECO:0000256" key="1">
    <source>
        <dbReference type="SAM" id="SignalP"/>
    </source>
</evidence>
<accession>A0A9N9WY57</accession>
<keyword evidence="3" id="KW-1185">Reference proteome</keyword>
<reference evidence="2" key="2">
    <citation type="submission" date="2022-10" db="EMBL/GenBank/DDBJ databases">
        <authorList>
            <consortium name="ENA_rothamsted_submissions"/>
            <consortium name="culmorum"/>
            <person name="King R."/>
        </authorList>
    </citation>
    <scope>NUCLEOTIDE SEQUENCE</scope>
</reference>
<dbReference type="AlphaFoldDB" id="A0A9N9WY57"/>
<protein>
    <recommendedName>
        <fullName evidence="4">Secreted protein</fullName>
    </recommendedName>
</protein>
<keyword evidence="1" id="KW-0732">Signal</keyword>
<name>A0A9N9WY57_9DIPT</name>
<dbReference type="EMBL" id="OU895879">
    <property type="protein sequence ID" value="CAG9808477.1"/>
    <property type="molecule type" value="Genomic_DNA"/>
</dbReference>
<organism evidence="2 3">
    <name type="scientific">Chironomus riparius</name>
    <dbReference type="NCBI Taxonomy" id="315576"/>
    <lineage>
        <taxon>Eukaryota</taxon>
        <taxon>Metazoa</taxon>
        <taxon>Ecdysozoa</taxon>
        <taxon>Arthropoda</taxon>
        <taxon>Hexapoda</taxon>
        <taxon>Insecta</taxon>
        <taxon>Pterygota</taxon>
        <taxon>Neoptera</taxon>
        <taxon>Endopterygota</taxon>
        <taxon>Diptera</taxon>
        <taxon>Nematocera</taxon>
        <taxon>Chironomoidea</taxon>
        <taxon>Chironomidae</taxon>
        <taxon>Chironominae</taxon>
        <taxon>Chironomus</taxon>
    </lineage>
</organism>
<proteinExistence type="predicted"/>
<evidence type="ECO:0000313" key="3">
    <source>
        <dbReference type="Proteomes" id="UP001153620"/>
    </source>
</evidence>